<dbReference type="InterPro" id="IPR010432">
    <property type="entry name" value="RDD"/>
</dbReference>
<sequence>MNELSINTSQNVNINFVTASLGERIVAFVIDMIIKIAYYWAISYVIGLIGIRFNYFDSWESMTVSFIIFSPIIFYTLVCESLMSGQTIGKRIMKIRVIKIDGYQASFGDYLVRWLFRVVEIVIFQGVIAVMAIIFSGKNQRLGDTVSGTAVVSLKNKFVLNLNFLSNLQEYQPQFQQVLRFSDNDMRIISQSYHKALTDNDIQLEKKLVGKIEEVLKLKNPYENRQKFISTIINDYQYLTQQ</sequence>
<keyword evidence="2 5" id="KW-0812">Transmembrane</keyword>
<feature type="domain" description="RDD" evidence="6">
    <location>
        <begin position="18"/>
        <end position="147"/>
    </location>
</feature>
<evidence type="ECO:0000313" key="8">
    <source>
        <dbReference type="Proteomes" id="UP000231960"/>
    </source>
</evidence>
<comment type="caution">
    <text evidence="7">The sequence shown here is derived from an EMBL/GenBank/DDBJ whole genome shotgun (WGS) entry which is preliminary data.</text>
</comment>
<comment type="subcellular location">
    <subcellularLocation>
        <location evidence="1">Membrane</location>
        <topology evidence="1">Multi-pass membrane protein</topology>
    </subcellularLocation>
</comment>
<evidence type="ECO:0000256" key="2">
    <source>
        <dbReference type="ARBA" id="ARBA00022692"/>
    </source>
</evidence>
<evidence type="ECO:0000256" key="1">
    <source>
        <dbReference type="ARBA" id="ARBA00004141"/>
    </source>
</evidence>
<reference evidence="7 8" key="1">
    <citation type="submission" date="2017-06" db="EMBL/GenBank/DDBJ databases">
        <title>Description of Avrilella dinanensis gen. nov. sp. nov.</title>
        <authorList>
            <person name="Leyer C."/>
            <person name="Sassi M."/>
            <person name="Minet J."/>
            <person name="Kayal S."/>
            <person name="Cattoir V."/>
        </authorList>
    </citation>
    <scope>NUCLEOTIDE SEQUENCE [LARGE SCALE GENOMIC DNA]</scope>
    <source>
        <strain evidence="7 8">UR159</strain>
    </source>
</reference>
<dbReference type="RefSeq" id="WP_100677063.1">
    <property type="nucleotide sequence ID" value="NZ_NIPO01000001.1"/>
</dbReference>
<dbReference type="PANTHER" id="PTHR38480">
    <property type="entry name" value="SLR0254 PROTEIN"/>
    <property type="match status" value="1"/>
</dbReference>
<evidence type="ECO:0000256" key="3">
    <source>
        <dbReference type="ARBA" id="ARBA00022989"/>
    </source>
</evidence>
<evidence type="ECO:0000256" key="4">
    <source>
        <dbReference type="ARBA" id="ARBA00023136"/>
    </source>
</evidence>
<keyword evidence="4 5" id="KW-0472">Membrane</keyword>
<proteinExistence type="predicted"/>
<dbReference type="Proteomes" id="UP000231960">
    <property type="component" value="Unassembled WGS sequence"/>
</dbReference>
<dbReference type="OrthoDB" id="9814143at2"/>
<keyword evidence="3 5" id="KW-1133">Transmembrane helix</keyword>
<dbReference type="GO" id="GO:0016020">
    <property type="term" value="C:membrane"/>
    <property type="evidence" value="ECO:0007669"/>
    <property type="project" value="UniProtKB-SubCell"/>
</dbReference>
<organism evidence="7 8">
    <name type="scientific">Avrilella dinanensis</name>
    <dbReference type="NCBI Taxonomy" id="2008672"/>
    <lineage>
        <taxon>Bacteria</taxon>
        <taxon>Pseudomonadati</taxon>
        <taxon>Bacteroidota</taxon>
        <taxon>Flavobacteriia</taxon>
        <taxon>Flavobacteriales</taxon>
        <taxon>Flavobacteriaceae</taxon>
        <taxon>Avrilella</taxon>
    </lineage>
</organism>
<dbReference type="AlphaFoldDB" id="A0A2M9R416"/>
<name>A0A2M9R416_9FLAO</name>
<gene>
    <name evidence="7" type="ORF">CDL10_02440</name>
</gene>
<keyword evidence="8" id="KW-1185">Reference proteome</keyword>
<dbReference type="PANTHER" id="PTHR38480:SF1">
    <property type="entry name" value="SLR0254 PROTEIN"/>
    <property type="match status" value="1"/>
</dbReference>
<feature type="transmembrane region" description="Helical" evidence="5">
    <location>
        <begin position="114"/>
        <end position="135"/>
    </location>
</feature>
<evidence type="ECO:0000256" key="5">
    <source>
        <dbReference type="SAM" id="Phobius"/>
    </source>
</evidence>
<evidence type="ECO:0000313" key="7">
    <source>
        <dbReference type="EMBL" id="PJR03495.1"/>
    </source>
</evidence>
<protein>
    <recommendedName>
        <fullName evidence="6">RDD domain-containing protein</fullName>
    </recommendedName>
</protein>
<accession>A0A2M9R416</accession>
<dbReference type="EMBL" id="NIPO01000001">
    <property type="protein sequence ID" value="PJR03495.1"/>
    <property type="molecule type" value="Genomic_DNA"/>
</dbReference>
<evidence type="ECO:0000259" key="6">
    <source>
        <dbReference type="Pfam" id="PF06271"/>
    </source>
</evidence>
<feature type="transmembrane region" description="Helical" evidence="5">
    <location>
        <begin position="62"/>
        <end position="83"/>
    </location>
</feature>
<dbReference type="Pfam" id="PF06271">
    <property type="entry name" value="RDD"/>
    <property type="match status" value="1"/>
</dbReference>